<sequence>MENLSLPEAQLLYAIYKLENDGRLKEDDKKKLKHMVISQDERVMRLIDQYKENQSQVSLFQDILKIVKPIRQKPETVAIPSRDFTNEDSSPLGKFLHEQKKRQSKNEGLALSLHKMSDEVEISPKEEMPMREMHLNFM</sequence>
<protein>
    <submittedName>
        <fullName evidence="1">Uncharacterized protein</fullName>
    </submittedName>
</protein>
<name>A0AAU9J6L1_9CILI</name>
<proteinExistence type="predicted"/>
<gene>
    <name evidence="1" type="ORF">BSTOLATCC_MIC18604</name>
</gene>
<evidence type="ECO:0000313" key="2">
    <source>
        <dbReference type="Proteomes" id="UP001162131"/>
    </source>
</evidence>
<comment type="caution">
    <text evidence="1">The sequence shown here is derived from an EMBL/GenBank/DDBJ whole genome shotgun (WGS) entry which is preliminary data.</text>
</comment>
<keyword evidence="2" id="KW-1185">Reference proteome</keyword>
<dbReference type="EMBL" id="CAJZBQ010000018">
    <property type="protein sequence ID" value="CAG9317352.1"/>
    <property type="molecule type" value="Genomic_DNA"/>
</dbReference>
<dbReference type="Proteomes" id="UP001162131">
    <property type="component" value="Unassembled WGS sequence"/>
</dbReference>
<evidence type="ECO:0000313" key="1">
    <source>
        <dbReference type="EMBL" id="CAG9317352.1"/>
    </source>
</evidence>
<organism evidence="1 2">
    <name type="scientific">Blepharisma stoltei</name>
    <dbReference type="NCBI Taxonomy" id="1481888"/>
    <lineage>
        <taxon>Eukaryota</taxon>
        <taxon>Sar</taxon>
        <taxon>Alveolata</taxon>
        <taxon>Ciliophora</taxon>
        <taxon>Postciliodesmatophora</taxon>
        <taxon>Heterotrichea</taxon>
        <taxon>Heterotrichida</taxon>
        <taxon>Blepharismidae</taxon>
        <taxon>Blepharisma</taxon>
    </lineage>
</organism>
<accession>A0AAU9J6L1</accession>
<dbReference type="AlphaFoldDB" id="A0AAU9J6L1"/>
<reference evidence="1" key="1">
    <citation type="submission" date="2021-09" db="EMBL/GenBank/DDBJ databases">
        <authorList>
            <consortium name="AG Swart"/>
            <person name="Singh M."/>
            <person name="Singh A."/>
            <person name="Seah K."/>
            <person name="Emmerich C."/>
        </authorList>
    </citation>
    <scope>NUCLEOTIDE SEQUENCE</scope>
    <source>
        <strain evidence="1">ATCC30299</strain>
    </source>
</reference>